<dbReference type="AlphaFoldDB" id="A0A9K3GYK6"/>
<accession>A0A9K3GYK6</accession>
<dbReference type="Proteomes" id="UP000215914">
    <property type="component" value="Unassembled WGS sequence"/>
</dbReference>
<proteinExistence type="predicted"/>
<sequence length="95" mass="11556">MHLLSKRTRFHVHVYLKQHKYQSHMYAYTLKLLHDLSVNLKLPHAFDHIHIFRSSRTVTVIYTYTYSIISVPCLCPFMCHDFYRMHTYTHIYGHT</sequence>
<comment type="caution">
    <text evidence="1">The sequence shown here is derived from an EMBL/GenBank/DDBJ whole genome shotgun (WGS) entry which is preliminary data.</text>
</comment>
<reference evidence="1" key="2">
    <citation type="submission" date="2020-06" db="EMBL/GenBank/DDBJ databases">
        <title>Helianthus annuus Genome sequencing and assembly Release 2.</title>
        <authorList>
            <person name="Gouzy J."/>
            <person name="Langlade N."/>
            <person name="Munos S."/>
        </authorList>
    </citation>
    <scope>NUCLEOTIDE SEQUENCE</scope>
    <source>
        <tissue evidence="1">Leaves</tissue>
    </source>
</reference>
<gene>
    <name evidence="1" type="ORF">HanXRQr2_Chr16g0754861</name>
</gene>
<evidence type="ECO:0000313" key="2">
    <source>
        <dbReference type="Proteomes" id="UP000215914"/>
    </source>
</evidence>
<organism evidence="1 2">
    <name type="scientific">Helianthus annuus</name>
    <name type="common">Common sunflower</name>
    <dbReference type="NCBI Taxonomy" id="4232"/>
    <lineage>
        <taxon>Eukaryota</taxon>
        <taxon>Viridiplantae</taxon>
        <taxon>Streptophyta</taxon>
        <taxon>Embryophyta</taxon>
        <taxon>Tracheophyta</taxon>
        <taxon>Spermatophyta</taxon>
        <taxon>Magnoliopsida</taxon>
        <taxon>eudicotyledons</taxon>
        <taxon>Gunneridae</taxon>
        <taxon>Pentapetalae</taxon>
        <taxon>asterids</taxon>
        <taxon>campanulids</taxon>
        <taxon>Asterales</taxon>
        <taxon>Asteraceae</taxon>
        <taxon>Asteroideae</taxon>
        <taxon>Heliantheae alliance</taxon>
        <taxon>Heliantheae</taxon>
        <taxon>Helianthus</taxon>
    </lineage>
</organism>
<protein>
    <submittedName>
        <fullName evidence="1">Uncharacterized protein</fullName>
    </submittedName>
</protein>
<name>A0A9K3GYK6_HELAN</name>
<reference evidence="1" key="1">
    <citation type="journal article" date="2017" name="Nature">
        <title>The sunflower genome provides insights into oil metabolism, flowering and Asterid evolution.</title>
        <authorList>
            <person name="Badouin H."/>
            <person name="Gouzy J."/>
            <person name="Grassa C.J."/>
            <person name="Murat F."/>
            <person name="Staton S.E."/>
            <person name="Cottret L."/>
            <person name="Lelandais-Briere C."/>
            <person name="Owens G.L."/>
            <person name="Carrere S."/>
            <person name="Mayjonade B."/>
            <person name="Legrand L."/>
            <person name="Gill N."/>
            <person name="Kane N.C."/>
            <person name="Bowers J.E."/>
            <person name="Hubner S."/>
            <person name="Bellec A."/>
            <person name="Berard A."/>
            <person name="Berges H."/>
            <person name="Blanchet N."/>
            <person name="Boniface M.C."/>
            <person name="Brunel D."/>
            <person name="Catrice O."/>
            <person name="Chaidir N."/>
            <person name="Claudel C."/>
            <person name="Donnadieu C."/>
            <person name="Faraut T."/>
            <person name="Fievet G."/>
            <person name="Helmstetter N."/>
            <person name="King M."/>
            <person name="Knapp S.J."/>
            <person name="Lai Z."/>
            <person name="Le Paslier M.C."/>
            <person name="Lippi Y."/>
            <person name="Lorenzon L."/>
            <person name="Mandel J.R."/>
            <person name="Marage G."/>
            <person name="Marchand G."/>
            <person name="Marquand E."/>
            <person name="Bret-Mestries E."/>
            <person name="Morien E."/>
            <person name="Nambeesan S."/>
            <person name="Nguyen T."/>
            <person name="Pegot-Espagnet P."/>
            <person name="Pouilly N."/>
            <person name="Raftis F."/>
            <person name="Sallet E."/>
            <person name="Schiex T."/>
            <person name="Thomas J."/>
            <person name="Vandecasteele C."/>
            <person name="Vares D."/>
            <person name="Vear F."/>
            <person name="Vautrin S."/>
            <person name="Crespi M."/>
            <person name="Mangin B."/>
            <person name="Burke J.M."/>
            <person name="Salse J."/>
            <person name="Munos S."/>
            <person name="Vincourt P."/>
            <person name="Rieseberg L.H."/>
            <person name="Langlade N.B."/>
        </authorList>
    </citation>
    <scope>NUCLEOTIDE SEQUENCE</scope>
    <source>
        <tissue evidence="1">Leaves</tissue>
    </source>
</reference>
<dbReference type="Gramene" id="mRNA:HanXRQr2_Chr16g0754861">
    <property type="protein sequence ID" value="CDS:HanXRQr2_Chr16g0754861.1"/>
    <property type="gene ID" value="HanXRQr2_Chr16g0754861"/>
</dbReference>
<dbReference type="EMBL" id="MNCJ02000331">
    <property type="protein sequence ID" value="KAF5760555.1"/>
    <property type="molecule type" value="Genomic_DNA"/>
</dbReference>
<evidence type="ECO:0000313" key="1">
    <source>
        <dbReference type="EMBL" id="KAF5760555.1"/>
    </source>
</evidence>
<keyword evidence="2" id="KW-1185">Reference proteome</keyword>